<protein>
    <submittedName>
        <fullName evidence="3">DUF4189 domain-containing protein</fullName>
    </submittedName>
</protein>
<comment type="caution">
    <text evidence="3">The sequence shown here is derived from an EMBL/GenBank/DDBJ whole genome shotgun (WGS) entry which is preliminary data.</text>
</comment>
<proteinExistence type="predicted"/>
<evidence type="ECO:0000313" key="3">
    <source>
        <dbReference type="EMBL" id="RDV06239.1"/>
    </source>
</evidence>
<dbReference type="Pfam" id="PF13827">
    <property type="entry name" value="DUF4189"/>
    <property type="match status" value="1"/>
</dbReference>
<feature type="chain" id="PRO_5016580108" evidence="1">
    <location>
        <begin position="31"/>
        <end position="311"/>
    </location>
</feature>
<dbReference type="InterPro" id="IPR025240">
    <property type="entry name" value="DUF4189"/>
</dbReference>
<evidence type="ECO:0000256" key="1">
    <source>
        <dbReference type="SAM" id="SignalP"/>
    </source>
</evidence>
<accession>A0A371BF67</accession>
<sequence>MIMLNRLSIALCTFAVFCLSVLLSSEPAAAFAYPCNGPGPGRIMVGMSPGGNGVASVPMCEDDPNSAPQQAAPPAPARNDYSAVAWHQDANDVWASARYQERAAADNMALRHCTEVMGSGCQVIWQVNGYIGAALGATGNIHWAADGSKSKVKKLLDEQCKGYVLGCLPIGIFKSTDTYESDGQWINIRKPKNAALLRKRYGAVAWLMGPGYDGTSFVATGHATYPEAVDAALAACRKHNGADAKCEVSMGTGNGFLYSYRTDKGDSFTADQTEKRAEQAMNLSCKKDKLTCTVSKVFDVRQPGLFAHRMR</sequence>
<evidence type="ECO:0000313" key="4">
    <source>
        <dbReference type="Proteomes" id="UP000263833"/>
    </source>
</evidence>
<dbReference type="Proteomes" id="UP000263833">
    <property type="component" value="Unassembled WGS sequence"/>
</dbReference>
<keyword evidence="4" id="KW-1185">Reference proteome</keyword>
<feature type="signal peptide" evidence="1">
    <location>
        <begin position="1"/>
        <end position="30"/>
    </location>
</feature>
<dbReference type="EMBL" id="QRGP01000001">
    <property type="protein sequence ID" value="RDV06239.1"/>
    <property type="molecule type" value="Genomic_DNA"/>
</dbReference>
<reference evidence="4" key="1">
    <citation type="submission" date="2018-08" db="EMBL/GenBank/DDBJ databases">
        <authorList>
            <person name="Kim S.-J."/>
            <person name="Jung G.-Y."/>
        </authorList>
    </citation>
    <scope>NUCLEOTIDE SEQUENCE [LARGE SCALE GENOMIC DNA]</scope>
    <source>
        <strain evidence="4">GY_G</strain>
    </source>
</reference>
<gene>
    <name evidence="3" type="ORF">DXH95_02035</name>
</gene>
<name>A0A371BF67_9SPHN</name>
<dbReference type="AlphaFoldDB" id="A0A371BF67"/>
<keyword evidence="1" id="KW-0732">Signal</keyword>
<feature type="domain" description="DUF4189" evidence="2">
    <location>
        <begin position="81"/>
        <end position="162"/>
    </location>
</feature>
<organism evidence="3 4">
    <name type="scientific">Sphingorhabdus pulchriflava</name>
    <dbReference type="NCBI Taxonomy" id="2292257"/>
    <lineage>
        <taxon>Bacteria</taxon>
        <taxon>Pseudomonadati</taxon>
        <taxon>Pseudomonadota</taxon>
        <taxon>Alphaproteobacteria</taxon>
        <taxon>Sphingomonadales</taxon>
        <taxon>Sphingomonadaceae</taxon>
        <taxon>Sphingorhabdus</taxon>
    </lineage>
</organism>
<evidence type="ECO:0000259" key="2">
    <source>
        <dbReference type="Pfam" id="PF13827"/>
    </source>
</evidence>